<dbReference type="AlphaFoldDB" id="A0A8J2PS38"/>
<dbReference type="InterPro" id="IPR001251">
    <property type="entry name" value="CRAL-TRIO_dom"/>
</dbReference>
<dbReference type="OrthoDB" id="6682367at2759"/>
<proteinExistence type="predicted"/>
<dbReference type="PANTHER" id="PTHR23324:SF83">
    <property type="entry name" value="SEC14-LIKE PROTEIN 2"/>
    <property type="match status" value="1"/>
</dbReference>
<evidence type="ECO:0000313" key="3">
    <source>
        <dbReference type="Proteomes" id="UP000708208"/>
    </source>
</evidence>
<reference evidence="2" key="1">
    <citation type="submission" date="2021-06" db="EMBL/GenBank/DDBJ databases">
        <authorList>
            <person name="Hodson N. C."/>
            <person name="Mongue J. A."/>
            <person name="Jaron S. K."/>
        </authorList>
    </citation>
    <scope>NUCLEOTIDE SEQUENCE</scope>
</reference>
<evidence type="ECO:0000313" key="2">
    <source>
        <dbReference type="EMBL" id="CAG7831629.1"/>
    </source>
</evidence>
<accession>A0A8J2PS38</accession>
<feature type="domain" description="CRAL-TRIO" evidence="1">
    <location>
        <begin position="71"/>
        <end position="257"/>
    </location>
</feature>
<dbReference type="PROSITE" id="PS50191">
    <property type="entry name" value="CRAL_TRIO"/>
    <property type="match status" value="1"/>
</dbReference>
<name>A0A8J2PS38_9HEXA</name>
<dbReference type="PANTHER" id="PTHR23324">
    <property type="entry name" value="SEC14 RELATED PROTEIN"/>
    <property type="match status" value="1"/>
</dbReference>
<organism evidence="2 3">
    <name type="scientific">Allacma fusca</name>
    <dbReference type="NCBI Taxonomy" id="39272"/>
    <lineage>
        <taxon>Eukaryota</taxon>
        <taxon>Metazoa</taxon>
        <taxon>Ecdysozoa</taxon>
        <taxon>Arthropoda</taxon>
        <taxon>Hexapoda</taxon>
        <taxon>Collembola</taxon>
        <taxon>Symphypleona</taxon>
        <taxon>Sminthuridae</taxon>
        <taxon>Allacma</taxon>
    </lineage>
</organism>
<keyword evidence="3" id="KW-1185">Reference proteome</keyword>
<sequence length="257" mass="29403">MASVINGRAPTKEEVAIKEVREKLADVILVDKNFDDDYYLLQWLKAQKLNPAKTDIMIRKSMKWRMDESIHTNIAAEFSQDTLKEYPIPFSKTKDGVPLGFVHVGNMNFKKAVMTLGKVGWKKYWAMAYAQAEELMIAYNKTNSKDNGEINSNSTRGIVAFVNAENFSSLQLLNLDVIRCAVDSVWTLMNFFPPMFNFIIFYNMSSGFKAIFNAIKPFLTGPSLTVETYGTDEKVWRGRLLEIVSLEVLNELESHWK</sequence>
<protein>
    <recommendedName>
        <fullName evidence="1">CRAL-TRIO domain-containing protein</fullName>
    </recommendedName>
</protein>
<dbReference type="GO" id="GO:0005737">
    <property type="term" value="C:cytoplasm"/>
    <property type="evidence" value="ECO:0007669"/>
    <property type="project" value="TreeGrafter"/>
</dbReference>
<gene>
    <name evidence="2" type="ORF">AFUS01_LOCUS41363</name>
</gene>
<dbReference type="EMBL" id="CAJVCH010561238">
    <property type="protein sequence ID" value="CAG7831629.1"/>
    <property type="molecule type" value="Genomic_DNA"/>
</dbReference>
<comment type="caution">
    <text evidence="2">The sequence shown here is derived from an EMBL/GenBank/DDBJ whole genome shotgun (WGS) entry which is preliminary data.</text>
</comment>
<evidence type="ECO:0000259" key="1">
    <source>
        <dbReference type="PROSITE" id="PS50191"/>
    </source>
</evidence>
<dbReference type="InterPro" id="IPR051064">
    <property type="entry name" value="SEC14/CRAL-TRIO_domain"/>
</dbReference>
<dbReference type="Proteomes" id="UP000708208">
    <property type="component" value="Unassembled WGS sequence"/>
</dbReference>